<comment type="caution">
    <text evidence="1">The sequence shown here is derived from an EMBL/GenBank/DDBJ whole genome shotgun (WGS) entry which is preliminary data.</text>
</comment>
<sequence length="58" mass="6498">MRLMTETRGRTGGDPDEVFCAAMEARVCELVLAERRHGLVVSRTVRTYGSDGRADRSR</sequence>
<gene>
    <name evidence="1" type="ORF">GCM10009539_73470</name>
</gene>
<organism evidence="1 2">
    <name type="scientific">Cryptosporangium japonicum</name>
    <dbReference type="NCBI Taxonomy" id="80872"/>
    <lineage>
        <taxon>Bacteria</taxon>
        <taxon>Bacillati</taxon>
        <taxon>Actinomycetota</taxon>
        <taxon>Actinomycetes</taxon>
        <taxon>Cryptosporangiales</taxon>
        <taxon>Cryptosporangiaceae</taxon>
        <taxon>Cryptosporangium</taxon>
    </lineage>
</organism>
<keyword evidence="2" id="KW-1185">Reference proteome</keyword>
<evidence type="ECO:0000313" key="2">
    <source>
        <dbReference type="Proteomes" id="UP001500967"/>
    </source>
</evidence>
<name>A0ABN0V4K2_9ACTN</name>
<dbReference type="EMBL" id="BAAAGX010000033">
    <property type="protein sequence ID" value="GAA0275018.1"/>
    <property type="molecule type" value="Genomic_DNA"/>
</dbReference>
<accession>A0ABN0V4K2</accession>
<proteinExistence type="predicted"/>
<reference evidence="1 2" key="1">
    <citation type="journal article" date="2019" name="Int. J. Syst. Evol. Microbiol.">
        <title>The Global Catalogue of Microorganisms (GCM) 10K type strain sequencing project: providing services to taxonomists for standard genome sequencing and annotation.</title>
        <authorList>
            <consortium name="The Broad Institute Genomics Platform"/>
            <consortium name="The Broad Institute Genome Sequencing Center for Infectious Disease"/>
            <person name="Wu L."/>
            <person name="Ma J."/>
        </authorList>
    </citation>
    <scope>NUCLEOTIDE SEQUENCE [LARGE SCALE GENOMIC DNA]</scope>
    <source>
        <strain evidence="1 2">JCM 10425</strain>
    </source>
</reference>
<protein>
    <submittedName>
        <fullName evidence="1">Uncharacterized protein</fullName>
    </submittedName>
</protein>
<dbReference type="Proteomes" id="UP001500967">
    <property type="component" value="Unassembled WGS sequence"/>
</dbReference>
<evidence type="ECO:0000313" key="1">
    <source>
        <dbReference type="EMBL" id="GAA0275018.1"/>
    </source>
</evidence>